<evidence type="ECO:0000256" key="6">
    <source>
        <dbReference type="ARBA" id="ARBA00023002"/>
    </source>
</evidence>
<dbReference type="PANTHER" id="PTHR46300:SF7">
    <property type="entry name" value="P450, PUTATIVE (EUROFUNG)-RELATED"/>
    <property type="match status" value="1"/>
</dbReference>
<keyword evidence="4 9" id="KW-0349">Heme</keyword>
<evidence type="ECO:0000256" key="9">
    <source>
        <dbReference type="PIRSR" id="PIRSR602401-1"/>
    </source>
</evidence>
<evidence type="ECO:0000256" key="7">
    <source>
        <dbReference type="ARBA" id="ARBA00023004"/>
    </source>
</evidence>
<evidence type="ECO:0000256" key="3">
    <source>
        <dbReference type="ARBA" id="ARBA00010617"/>
    </source>
</evidence>
<protein>
    <recommendedName>
        <fullName evidence="14">Cytochrome P450</fullName>
    </recommendedName>
</protein>
<comment type="similarity">
    <text evidence="3 10">Belongs to the cytochrome P450 family.</text>
</comment>
<comment type="cofactor">
    <cofactor evidence="1 9">
        <name>heme</name>
        <dbReference type="ChEBI" id="CHEBI:30413"/>
    </cofactor>
</comment>
<keyword evidence="8 10" id="KW-0503">Monooxygenase</keyword>
<evidence type="ECO:0000313" key="13">
    <source>
        <dbReference type="Proteomes" id="UP000054270"/>
    </source>
</evidence>
<reference evidence="13" key="1">
    <citation type="submission" date="2014-04" db="EMBL/GenBank/DDBJ databases">
        <title>Evolutionary Origins and Diversification of the Mycorrhizal Mutualists.</title>
        <authorList>
            <consortium name="DOE Joint Genome Institute"/>
            <consortium name="Mycorrhizal Genomics Consortium"/>
            <person name="Kohler A."/>
            <person name="Kuo A."/>
            <person name="Nagy L.G."/>
            <person name="Floudas D."/>
            <person name="Copeland A."/>
            <person name="Barry K.W."/>
            <person name="Cichocki N."/>
            <person name="Veneault-Fourrey C."/>
            <person name="LaButti K."/>
            <person name="Lindquist E.A."/>
            <person name="Lipzen A."/>
            <person name="Lundell T."/>
            <person name="Morin E."/>
            <person name="Murat C."/>
            <person name="Riley R."/>
            <person name="Ohm R."/>
            <person name="Sun H."/>
            <person name="Tunlid A."/>
            <person name="Henrissat B."/>
            <person name="Grigoriev I.V."/>
            <person name="Hibbett D.S."/>
            <person name="Martin F."/>
        </authorList>
    </citation>
    <scope>NUCLEOTIDE SEQUENCE [LARGE SCALE GENOMIC DNA]</scope>
    <source>
        <strain evidence="13">FD-334 SS-4</strain>
    </source>
</reference>
<evidence type="ECO:0000256" key="2">
    <source>
        <dbReference type="ARBA" id="ARBA00005179"/>
    </source>
</evidence>
<evidence type="ECO:0000256" key="10">
    <source>
        <dbReference type="RuleBase" id="RU000461"/>
    </source>
</evidence>
<dbReference type="InterPro" id="IPR050364">
    <property type="entry name" value="Cytochrome_P450_fung"/>
</dbReference>
<dbReference type="AlphaFoldDB" id="A0A0D2MDV3"/>
<keyword evidence="11" id="KW-0472">Membrane</keyword>
<dbReference type="CDD" id="cd11065">
    <property type="entry name" value="CYP64-like"/>
    <property type="match status" value="1"/>
</dbReference>
<dbReference type="PANTHER" id="PTHR46300">
    <property type="entry name" value="P450, PUTATIVE (EUROFUNG)-RELATED-RELATED"/>
    <property type="match status" value="1"/>
</dbReference>
<dbReference type="OrthoDB" id="2789670at2759"/>
<keyword evidence="11" id="KW-1133">Transmembrane helix</keyword>
<dbReference type="SUPFAM" id="SSF48264">
    <property type="entry name" value="Cytochrome P450"/>
    <property type="match status" value="1"/>
</dbReference>
<dbReference type="GO" id="GO:0005506">
    <property type="term" value="F:iron ion binding"/>
    <property type="evidence" value="ECO:0007669"/>
    <property type="project" value="InterPro"/>
</dbReference>
<evidence type="ECO:0000256" key="11">
    <source>
        <dbReference type="SAM" id="Phobius"/>
    </source>
</evidence>
<dbReference type="InterPro" id="IPR002401">
    <property type="entry name" value="Cyt_P450_E_grp-I"/>
</dbReference>
<keyword evidence="6 10" id="KW-0560">Oxidoreductase</keyword>
<evidence type="ECO:0008006" key="14">
    <source>
        <dbReference type="Google" id="ProtNLM"/>
    </source>
</evidence>
<dbReference type="EMBL" id="KN817556">
    <property type="protein sequence ID" value="KJA21688.1"/>
    <property type="molecule type" value="Genomic_DNA"/>
</dbReference>
<feature type="transmembrane region" description="Helical" evidence="11">
    <location>
        <begin position="12"/>
        <end position="32"/>
    </location>
</feature>
<dbReference type="InterPro" id="IPR001128">
    <property type="entry name" value="Cyt_P450"/>
</dbReference>
<organism evidence="12 13">
    <name type="scientific">Hypholoma sublateritium (strain FD-334 SS-4)</name>
    <dbReference type="NCBI Taxonomy" id="945553"/>
    <lineage>
        <taxon>Eukaryota</taxon>
        <taxon>Fungi</taxon>
        <taxon>Dikarya</taxon>
        <taxon>Basidiomycota</taxon>
        <taxon>Agaricomycotina</taxon>
        <taxon>Agaricomycetes</taxon>
        <taxon>Agaricomycetidae</taxon>
        <taxon>Agaricales</taxon>
        <taxon>Agaricineae</taxon>
        <taxon>Strophariaceae</taxon>
        <taxon>Hypholoma</taxon>
    </lineage>
</organism>
<accession>A0A0D2MDV3</accession>
<dbReference type="InterPro" id="IPR036396">
    <property type="entry name" value="Cyt_P450_sf"/>
</dbReference>
<dbReference type="GO" id="GO:0004497">
    <property type="term" value="F:monooxygenase activity"/>
    <property type="evidence" value="ECO:0007669"/>
    <property type="project" value="UniProtKB-KW"/>
</dbReference>
<dbReference type="GO" id="GO:0016705">
    <property type="term" value="F:oxidoreductase activity, acting on paired donors, with incorporation or reduction of molecular oxygen"/>
    <property type="evidence" value="ECO:0007669"/>
    <property type="project" value="InterPro"/>
</dbReference>
<keyword evidence="11" id="KW-0812">Transmembrane</keyword>
<dbReference type="InterPro" id="IPR017972">
    <property type="entry name" value="Cyt_P450_CS"/>
</dbReference>
<sequence length="519" mass="58434">MIFSCFSDHVHSLVTVIGPLVLIASIYLLYYLRSPLHKLPYPPGPPEKGLISGNQSDLPASRPCLTYIEWGKKYGDIIHYRTYNKHTVVLNAYDDNVELLDKRSLIYSDRPYLAIMDLMGWLDFNAAFMRYGAKWRSHRRVLQQILKPEASANFRSAQARKNLDLLYGLLTTPEDFSNHYRTLAAAIIMSTMYGHDVARKNDHYVDLAEDAIAHMSGGFAFVTSLLHSFPTIRYLPAFLPGFAFKRFALEGRKLALDMRNIPLSIVEGKMKDGTAADCVAVDLLESCQSDKQRETIAGVIATTYAGKTCITVSSMGTFFYAMALFPDVQQRAKQELDAVIGCDRLITYKDRPLLLYVEALFREVMRWRPVVPLSVAHAGTSDDVYKGYYIPKGASIVSNLWAIAHNPERYPEPDTFNPSRFFDEDGKLNKDDVGYVFGFGRRICPGRHLASDSVWLTIATVLQNFDIRKKQDSNGEEIPISGEYSDGLLSHPHPFECSITSRSAASRDLILDAIGKFSM</sequence>
<dbReference type="PRINTS" id="PR00463">
    <property type="entry name" value="EP450I"/>
</dbReference>
<evidence type="ECO:0000313" key="12">
    <source>
        <dbReference type="EMBL" id="KJA21688.1"/>
    </source>
</evidence>
<name>A0A0D2MDV3_HYPSF</name>
<dbReference type="OMA" id="FMGSNYE"/>
<gene>
    <name evidence="12" type="ORF">HYPSUDRAFT_67609</name>
</gene>
<evidence type="ECO:0000256" key="1">
    <source>
        <dbReference type="ARBA" id="ARBA00001971"/>
    </source>
</evidence>
<evidence type="ECO:0000256" key="5">
    <source>
        <dbReference type="ARBA" id="ARBA00022723"/>
    </source>
</evidence>
<proteinExistence type="inferred from homology"/>
<feature type="binding site" description="axial binding residue" evidence="9">
    <location>
        <position position="444"/>
    </location>
    <ligand>
        <name>heme</name>
        <dbReference type="ChEBI" id="CHEBI:30413"/>
    </ligand>
    <ligandPart>
        <name>Fe</name>
        <dbReference type="ChEBI" id="CHEBI:18248"/>
    </ligandPart>
</feature>
<dbReference type="STRING" id="945553.A0A0D2MDV3"/>
<dbReference type="Pfam" id="PF00067">
    <property type="entry name" value="p450"/>
    <property type="match status" value="1"/>
</dbReference>
<dbReference type="Proteomes" id="UP000054270">
    <property type="component" value="Unassembled WGS sequence"/>
</dbReference>
<dbReference type="GO" id="GO:0020037">
    <property type="term" value="F:heme binding"/>
    <property type="evidence" value="ECO:0007669"/>
    <property type="project" value="InterPro"/>
</dbReference>
<dbReference type="PROSITE" id="PS00086">
    <property type="entry name" value="CYTOCHROME_P450"/>
    <property type="match status" value="1"/>
</dbReference>
<comment type="pathway">
    <text evidence="2">Secondary metabolite biosynthesis.</text>
</comment>
<evidence type="ECO:0000256" key="4">
    <source>
        <dbReference type="ARBA" id="ARBA00022617"/>
    </source>
</evidence>
<keyword evidence="13" id="KW-1185">Reference proteome</keyword>
<evidence type="ECO:0000256" key="8">
    <source>
        <dbReference type="ARBA" id="ARBA00023033"/>
    </source>
</evidence>
<keyword evidence="5 9" id="KW-0479">Metal-binding</keyword>
<keyword evidence="7 9" id="KW-0408">Iron</keyword>
<dbReference type="PRINTS" id="PR00385">
    <property type="entry name" value="P450"/>
</dbReference>
<dbReference type="Gene3D" id="1.10.630.10">
    <property type="entry name" value="Cytochrome P450"/>
    <property type="match status" value="1"/>
</dbReference>